<keyword evidence="3 5" id="KW-0378">Hydrolase</keyword>
<name>A0A1H1A2P7_9MICC</name>
<feature type="active site" description="Charge relay system" evidence="5">
    <location>
        <position position="308"/>
    </location>
</feature>
<evidence type="ECO:0000313" key="10">
    <source>
        <dbReference type="EMBL" id="SDQ33781.1"/>
    </source>
</evidence>
<evidence type="ECO:0000259" key="9">
    <source>
        <dbReference type="Pfam" id="PF00082"/>
    </source>
</evidence>
<keyword evidence="8" id="KW-1133">Transmembrane helix</keyword>
<feature type="active site" description="Charge relay system" evidence="5">
    <location>
        <position position="110"/>
    </location>
</feature>
<evidence type="ECO:0000256" key="8">
    <source>
        <dbReference type="SAM" id="Phobius"/>
    </source>
</evidence>
<evidence type="ECO:0000256" key="2">
    <source>
        <dbReference type="ARBA" id="ARBA00022670"/>
    </source>
</evidence>
<dbReference type="GO" id="GO:0004252">
    <property type="term" value="F:serine-type endopeptidase activity"/>
    <property type="evidence" value="ECO:0007669"/>
    <property type="project" value="UniProtKB-UniRule"/>
</dbReference>
<dbReference type="PANTHER" id="PTHR43806">
    <property type="entry name" value="PEPTIDASE S8"/>
    <property type="match status" value="1"/>
</dbReference>
<dbReference type="PROSITE" id="PS51892">
    <property type="entry name" value="SUBTILASE"/>
    <property type="match status" value="1"/>
</dbReference>
<feature type="region of interest" description="Disordered" evidence="7">
    <location>
        <begin position="460"/>
        <end position="500"/>
    </location>
</feature>
<evidence type="ECO:0000256" key="1">
    <source>
        <dbReference type="ARBA" id="ARBA00011073"/>
    </source>
</evidence>
<dbReference type="InterPro" id="IPR015500">
    <property type="entry name" value="Peptidase_S8_subtilisin-rel"/>
</dbReference>
<dbReference type="InterPro" id="IPR036852">
    <property type="entry name" value="Peptidase_S8/S53_dom_sf"/>
</dbReference>
<feature type="region of interest" description="Disordered" evidence="7">
    <location>
        <begin position="120"/>
        <end position="161"/>
    </location>
</feature>
<evidence type="ECO:0000256" key="5">
    <source>
        <dbReference type="PROSITE-ProRule" id="PRU01240"/>
    </source>
</evidence>
<dbReference type="SUPFAM" id="SSF52743">
    <property type="entry name" value="Subtilisin-like"/>
    <property type="match status" value="1"/>
</dbReference>
<feature type="domain" description="Peptidase S8/S53" evidence="9">
    <location>
        <begin position="63"/>
        <end position="356"/>
    </location>
</feature>
<dbReference type="Gene3D" id="3.40.50.200">
    <property type="entry name" value="Peptidase S8/S53 domain"/>
    <property type="match status" value="1"/>
</dbReference>
<dbReference type="InterPro" id="IPR000209">
    <property type="entry name" value="Peptidase_S8/S53_dom"/>
</dbReference>
<evidence type="ECO:0000256" key="6">
    <source>
        <dbReference type="RuleBase" id="RU003355"/>
    </source>
</evidence>
<dbReference type="PANTHER" id="PTHR43806:SF11">
    <property type="entry name" value="CEREVISIN-RELATED"/>
    <property type="match status" value="1"/>
</dbReference>
<feature type="compositionally biased region" description="Gly residues" evidence="7">
    <location>
        <begin position="491"/>
        <end position="500"/>
    </location>
</feature>
<feature type="transmembrane region" description="Helical" evidence="8">
    <location>
        <begin position="426"/>
        <end position="447"/>
    </location>
</feature>
<accession>A0A1H1A2P7</accession>
<dbReference type="Pfam" id="PF00082">
    <property type="entry name" value="Peptidase_S8"/>
    <property type="match status" value="1"/>
</dbReference>
<keyword evidence="2 5" id="KW-0645">Protease</keyword>
<dbReference type="InterPro" id="IPR023827">
    <property type="entry name" value="Peptidase_S8_Asp-AS"/>
</dbReference>
<dbReference type="InterPro" id="IPR050131">
    <property type="entry name" value="Peptidase_S8_subtilisin-like"/>
</dbReference>
<dbReference type="AlphaFoldDB" id="A0A1H1A2P7"/>
<feature type="region of interest" description="Disordered" evidence="7">
    <location>
        <begin position="87"/>
        <end position="108"/>
    </location>
</feature>
<feature type="compositionally biased region" description="Low complexity" evidence="7">
    <location>
        <begin position="87"/>
        <end position="96"/>
    </location>
</feature>
<dbReference type="InterPro" id="IPR023828">
    <property type="entry name" value="Peptidase_S8_Ser-AS"/>
</dbReference>
<dbReference type="GO" id="GO:0006508">
    <property type="term" value="P:proteolysis"/>
    <property type="evidence" value="ECO:0007669"/>
    <property type="project" value="UniProtKB-KW"/>
</dbReference>
<evidence type="ECO:0000313" key="11">
    <source>
        <dbReference type="Proteomes" id="UP000181917"/>
    </source>
</evidence>
<dbReference type="STRING" id="37928.SAMN04489742_0707"/>
<dbReference type="RefSeq" id="WP_083339545.1">
    <property type="nucleotide sequence ID" value="NZ_CP018863.1"/>
</dbReference>
<evidence type="ECO:0000256" key="3">
    <source>
        <dbReference type="ARBA" id="ARBA00022801"/>
    </source>
</evidence>
<organism evidence="10 11">
    <name type="scientific">Crystallibacter crystallopoietes</name>
    <dbReference type="NCBI Taxonomy" id="37928"/>
    <lineage>
        <taxon>Bacteria</taxon>
        <taxon>Bacillati</taxon>
        <taxon>Actinomycetota</taxon>
        <taxon>Actinomycetes</taxon>
        <taxon>Micrococcales</taxon>
        <taxon>Micrococcaceae</taxon>
        <taxon>Crystallibacter</taxon>
    </lineage>
</organism>
<evidence type="ECO:0000256" key="7">
    <source>
        <dbReference type="SAM" id="MobiDB-lite"/>
    </source>
</evidence>
<evidence type="ECO:0000256" key="4">
    <source>
        <dbReference type="ARBA" id="ARBA00022825"/>
    </source>
</evidence>
<comment type="similarity">
    <text evidence="1 5 6">Belongs to the peptidase S8 family.</text>
</comment>
<dbReference type="PROSITE" id="PS00138">
    <property type="entry name" value="SUBTILASE_SER"/>
    <property type="match status" value="1"/>
</dbReference>
<dbReference type="Proteomes" id="UP000181917">
    <property type="component" value="Unassembled WGS sequence"/>
</dbReference>
<dbReference type="PROSITE" id="PS00136">
    <property type="entry name" value="SUBTILASE_ASP"/>
    <property type="match status" value="1"/>
</dbReference>
<dbReference type="EMBL" id="FNKH01000002">
    <property type="protein sequence ID" value="SDQ33781.1"/>
    <property type="molecule type" value="Genomic_DNA"/>
</dbReference>
<feature type="region of interest" description="Disordered" evidence="7">
    <location>
        <begin position="390"/>
        <end position="420"/>
    </location>
</feature>
<dbReference type="OrthoDB" id="9798386at2"/>
<keyword evidence="8" id="KW-0472">Membrane</keyword>
<reference evidence="10 11" key="1">
    <citation type="submission" date="2016-10" db="EMBL/GenBank/DDBJ databases">
        <authorList>
            <person name="de Groot N.N."/>
        </authorList>
    </citation>
    <scope>NUCLEOTIDE SEQUENCE [LARGE SCALE GENOMIC DNA]</scope>
    <source>
        <strain evidence="10 11">DSM 20117</strain>
    </source>
</reference>
<dbReference type="PRINTS" id="PR00723">
    <property type="entry name" value="SUBTILISIN"/>
</dbReference>
<keyword evidence="4 5" id="KW-0720">Serine protease</keyword>
<keyword evidence="8" id="KW-0812">Transmembrane</keyword>
<gene>
    <name evidence="10" type="ORF">SAMN04489742_0707</name>
</gene>
<feature type="compositionally biased region" description="Basic and acidic residues" evidence="7">
    <location>
        <begin position="123"/>
        <end position="153"/>
    </location>
</feature>
<feature type="active site" description="Charge relay system" evidence="5">
    <location>
        <position position="72"/>
    </location>
</feature>
<sequence length="500" mass="50982">MHSRAGKPGRRATVRAAALSVVSVLALVGGTVFAPAAIADATRDKQYWLDSYGIREAWKTSQGEGVKVAVIDSGVDASHPDLKGAVVGGTDVSGSGTPNGQRGIGQTPEHGTLVATLLAGRGHAPEKKEADKGAADKDKDQKDDDEKAPEPNDKGIGAGTDGVIGVAPKADLLTVSTWLGSPNPAGVSIEEQIPAAVKWAVDNGAKVINMSLTSSSTSWPESWDEAFLYAEQNDVVIVAAAGNRAGGTEQSGAPATIPGVLTVAGLNREGEASEGASAQSIVIGVAAPAEDLVGGLPDGLYADWSGTSGATPLVSGVAALIRAEYPEMSAAQVVNRIISTAKDAGVPGHDPIYGFGILDAEAALTADVAVVGANPVGSIAQWITVHRRGQVAPPETKAPANRVEEEPAVPEPTTPVAEEPRLEGDVLPAVIVIGFSLVFILVIGLGVQQTLRARQVAAAEQGADDGEDTGFLPPIREPLLKESGKIVDQGTGKGSGPQNR</sequence>
<protein>
    <submittedName>
        <fullName evidence="10">Subtilase family protein</fullName>
    </submittedName>
</protein>
<keyword evidence="11" id="KW-1185">Reference proteome</keyword>
<proteinExistence type="inferred from homology"/>